<name>A0A081XMZ1_STRTO</name>
<dbReference type="AlphaFoldDB" id="A0A081XMZ1"/>
<gene>
    <name evidence="1" type="ORF">BU52_23015</name>
</gene>
<proteinExistence type="predicted"/>
<comment type="caution">
    <text evidence="1">The sequence shown here is derived from an EMBL/GenBank/DDBJ whole genome shotgun (WGS) entry which is preliminary data.</text>
</comment>
<reference evidence="1 2" key="1">
    <citation type="submission" date="2014-02" db="EMBL/GenBank/DDBJ databases">
        <title>The genome announcement of Streptomyces toyocaensis NRRL15009.</title>
        <authorList>
            <person name="Hong H.-J."/>
            <person name="Kwun M.J."/>
        </authorList>
    </citation>
    <scope>NUCLEOTIDE SEQUENCE [LARGE SCALE GENOMIC DNA]</scope>
    <source>
        <strain evidence="1 2">NRRL 15009</strain>
    </source>
</reference>
<evidence type="ECO:0000313" key="2">
    <source>
        <dbReference type="Proteomes" id="UP000028341"/>
    </source>
</evidence>
<dbReference type="Proteomes" id="UP000028341">
    <property type="component" value="Unassembled WGS sequence"/>
</dbReference>
<keyword evidence="2" id="KW-1185">Reference proteome</keyword>
<dbReference type="EMBL" id="JFCB01000022">
    <property type="protein sequence ID" value="KES04914.1"/>
    <property type="molecule type" value="Genomic_DNA"/>
</dbReference>
<protein>
    <submittedName>
        <fullName evidence="1">Uncharacterized protein</fullName>
    </submittedName>
</protein>
<dbReference type="eggNOG" id="ENOG5031RJM">
    <property type="taxonomic scope" value="Bacteria"/>
</dbReference>
<evidence type="ECO:0000313" key="1">
    <source>
        <dbReference type="EMBL" id="KES04914.1"/>
    </source>
</evidence>
<organism evidence="1 2">
    <name type="scientific">Streptomyces toyocaensis</name>
    <dbReference type="NCBI Taxonomy" id="55952"/>
    <lineage>
        <taxon>Bacteria</taxon>
        <taxon>Bacillati</taxon>
        <taxon>Actinomycetota</taxon>
        <taxon>Actinomycetes</taxon>
        <taxon>Kitasatosporales</taxon>
        <taxon>Streptomycetaceae</taxon>
        <taxon>Streptomyces</taxon>
    </lineage>
</organism>
<accession>A0A081XMZ1</accession>
<sequence>MLSESKSFRQNLGVDLCRCPVAVFEDVVLVVQVSESFDQRQFVPEALVDPKGQLAWSQFAGQHPGGKCPCSGFLSGNAAHWVEGEAQFVECWGKEVGDVVVRLRTRACGQDPQGGTVEAGDERIASSSDDIGCTDLAHAPEGGMVL</sequence>